<dbReference type="AlphaFoldDB" id="A0A2H3DXG0"/>
<dbReference type="EMBL" id="KZ293648">
    <property type="protein sequence ID" value="PBK98554.1"/>
    <property type="molecule type" value="Genomic_DNA"/>
</dbReference>
<proteinExistence type="predicted"/>
<feature type="transmembrane region" description="Helical" evidence="1">
    <location>
        <begin position="28"/>
        <end position="45"/>
    </location>
</feature>
<evidence type="ECO:0000256" key="1">
    <source>
        <dbReference type="SAM" id="Phobius"/>
    </source>
</evidence>
<protein>
    <submittedName>
        <fullName evidence="2">Uncharacterized protein</fullName>
    </submittedName>
</protein>
<accession>A0A2H3DXG0</accession>
<evidence type="ECO:0000313" key="3">
    <source>
        <dbReference type="Proteomes" id="UP000217790"/>
    </source>
</evidence>
<sequence length="64" mass="7634">MLRSRCITVTPHSTPSTSNRFFEATTRFFLQLILWLWFCGLRLLFNIEHASSFVKCEAFGRERY</sequence>
<name>A0A2H3DXG0_ARMGA</name>
<dbReference type="Proteomes" id="UP000217790">
    <property type="component" value="Unassembled WGS sequence"/>
</dbReference>
<keyword evidence="1" id="KW-0812">Transmembrane</keyword>
<keyword evidence="1" id="KW-1133">Transmembrane helix</keyword>
<organism evidence="2 3">
    <name type="scientific">Armillaria gallica</name>
    <name type="common">Bulbous honey fungus</name>
    <name type="synonym">Armillaria bulbosa</name>
    <dbReference type="NCBI Taxonomy" id="47427"/>
    <lineage>
        <taxon>Eukaryota</taxon>
        <taxon>Fungi</taxon>
        <taxon>Dikarya</taxon>
        <taxon>Basidiomycota</taxon>
        <taxon>Agaricomycotina</taxon>
        <taxon>Agaricomycetes</taxon>
        <taxon>Agaricomycetidae</taxon>
        <taxon>Agaricales</taxon>
        <taxon>Marasmiineae</taxon>
        <taxon>Physalacriaceae</taxon>
        <taxon>Armillaria</taxon>
    </lineage>
</organism>
<gene>
    <name evidence="2" type="ORF">ARMGADRAFT_580635</name>
</gene>
<dbReference type="InParanoid" id="A0A2H3DXG0"/>
<reference evidence="3" key="1">
    <citation type="journal article" date="2017" name="Nat. Ecol. Evol.">
        <title>Genome expansion and lineage-specific genetic innovations in the forest pathogenic fungi Armillaria.</title>
        <authorList>
            <person name="Sipos G."/>
            <person name="Prasanna A.N."/>
            <person name="Walter M.C."/>
            <person name="O'Connor E."/>
            <person name="Balint B."/>
            <person name="Krizsan K."/>
            <person name="Kiss B."/>
            <person name="Hess J."/>
            <person name="Varga T."/>
            <person name="Slot J."/>
            <person name="Riley R."/>
            <person name="Boka B."/>
            <person name="Rigling D."/>
            <person name="Barry K."/>
            <person name="Lee J."/>
            <person name="Mihaltcheva S."/>
            <person name="LaButti K."/>
            <person name="Lipzen A."/>
            <person name="Waldron R."/>
            <person name="Moloney N.M."/>
            <person name="Sperisen C."/>
            <person name="Kredics L."/>
            <person name="Vagvoelgyi C."/>
            <person name="Patrignani A."/>
            <person name="Fitzpatrick D."/>
            <person name="Nagy I."/>
            <person name="Doyle S."/>
            <person name="Anderson J.B."/>
            <person name="Grigoriev I.V."/>
            <person name="Gueldener U."/>
            <person name="Muensterkoetter M."/>
            <person name="Nagy L.G."/>
        </authorList>
    </citation>
    <scope>NUCLEOTIDE SEQUENCE [LARGE SCALE GENOMIC DNA]</scope>
    <source>
        <strain evidence="3">Ar21-2</strain>
    </source>
</reference>
<evidence type="ECO:0000313" key="2">
    <source>
        <dbReference type="EMBL" id="PBK98554.1"/>
    </source>
</evidence>
<keyword evidence="1" id="KW-0472">Membrane</keyword>
<keyword evidence="3" id="KW-1185">Reference proteome</keyword>